<dbReference type="RefSeq" id="WP_187058543.1">
    <property type="nucleotide sequence ID" value="NZ_CP060412.1"/>
</dbReference>
<dbReference type="InterPro" id="IPR002692">
    <property type="entry name" value="S45"/>
</dbReference>
<dbReference type="InterPro" id="IPR023343">
    <property type="entry name" value="Penicillin_amidase_dom1"/>
</dbReference>
<feature type="signal peptide" evidence="7">
    <location>
        <begin position="1"/>
        <end position="26"/>
    </location>
</feature>
<dbReference type="Gene3D" id="1.10.439.10">
    <property type="entry name" value="Penicillin Amidohydrolase, domain 1"/>
    <property type="match status" value="1"/>
</dbReference>
<evidence type="ECO:0000256" key="2">
    <source>
        <dbReference type="ARBA" id="ARBA00022729"/>
    </source>
</evidence>
<comment type="cofactor">
    <cofactor evidence="6">
        <name>Ca(2+)</name>
        <dbReference type="ChEBI" id="CHEBI:29108"/>
    </cofactor>
    <text evidence="6">Binds 1 Ca(2+) ion per dimer.</text>
</comment>
<dbReference type="InterPro" id="IPR014395">
    <property type="entry name" value="Pen/GL7ACA/AHL_acylase"/>
</dbReference>
<keyword evidence="3" id="KW-0378">Hydrolase</keyword>
<reference evidence="8 9" key="1">
    <citation type="submission" date="2020-08" db="EMBL/GenBank/DDBJ databases">
        <title>Dyella sp. G9 isolated from forest soil.</title>
        <authorList>
            <person name="Fu J."/>
            <person name="Qiu L."/>
        </authorList>
    </citation>
    <scope>NUCLEOTIDE SEQUENCE [LARGE SCALE GENOMIC DNA]</scope>
    <source>
        <strain evidence="8 9">G9</strain>
    </source>
</reference>
<dbReference type="PANTHER" id="PTHR34218:SF3">
    <property type="entry name" value="ACYL-HOMOSERINE LACTONE ACYLASE PVDQ"/>
    <property type="match status" value="1"/>
</dbReference>
<gene>
    <name evidence="8" type="ORF">H8F01_08380</name>
</gene>
<proteinExistence type="inferred from homology"/>
<keyword evidence="2 7" id="KW-0732">Signal</keyword>
<dbReference type="SUPFAM" id="SSF56235">
    <property type="entry name" value="N-terminal nucleophile aminohydrolases (Ntn hydrolases)"/>
    <property type="match status" value="1"/>
</dbReference>
<evidence type="ECO:0000256" key="7">
    <source>
        <dbReference type="SAM" id="SignalP"/>
    </source>
</evidence>
<keyword evidence="6" id="KW-0479">Metal-binding</keyword>
<dbReference type="Gene3D" id="2.30.120.10">
    <property type="match status" value="1"/>
</dbReference>
<keyword evidence="9" id="KW-1185">Reference proteome</keyword>
<dbReference type="PIRSF" id="PIRSF001227">
    <property type="entry name" value="Pen_acylase"/>
    <property type="match status" value="1"/>
</dbReference>
<dbReference type="InterPro" id="IPR043147">
    <property type="entry name" value="Penicillin_amidase_A-knob"/>
</dbReference>
<dbReference type="KEGG" id="dtl:H8F01_08380"/>
<dbReference type="EMBL" id="CP060412">
    <property type="protein sequence ID" value="QNK03112.1"/>
    <property type="molecule type" value="Genomic_DNA"/>
</dbReference>
<sequence>MTRYFTRQILSLAVMGGLSVASAAHAASTDDARWKAESAAVTVTRDDWGIAHVHGKTDANAVFGMAYTQAEDDFNRVETNYLNSLGWLAKAEGEKAIWSDLRQQLWIDPAELKRLYAKSPSWLRELMDAWADGLNFYLATHPDVHPRVITHFEPWMALSFSEGSIGGDIERVSLKELQAFYGKPTETVAFVDTPSSWVEPTGSNGIAIAPKLTADGHALLLINPHTSFFFRSELQMSSDAGLNVYGAVTWGQFFIYQGFNPHIGFMHTSTTADVVDEFAETIVHDGDKLGYRYGKDVRPVSTRAITISYRKADGAMGERTFNTYATHHGPVVREEGGKWIATALMNKPLEALEQSWLRTKATDFKSFMKIAELKANSSNNTIFADDKGEIAYLHPQFIPKRDNRFDYTKPVDGSDPATDWQGLLPLDAAPHLLNPANGWIMNTNDWPYSAAGPDSPKREDYPRYMDSVGENPRGIHATMVLSGRHDFTLPSLITAAFDSYLPAFARQVPILVKDYDALPSNDPLKAKLAGPIALLRGWDYRWGIASMPTSLAVFWGDTLWDKVDKSDVSEGLSVYDIMAERAGPKARLGALAEAADRLEKDFGSWGVPWGEVNRYQRLNGDLQQPFDDGKPSIPVPFTSSRWGSLASFGAHRWPGTRRYYGTSGNSFVAAVEFGDKVRARAITAGGESGHPDSPHFNDEAERYTTGNLRAVYFWPEDLRGHVERTYHPGM</sequence>
<feature type="chain" id="PRO_5028934694" evidence="7">
    <location>
        <begin position="27"/>
        <end position="730"/>
    </location>
</feature>
<feature type="binding site" evidence="6">
    <location>
        <position position="273"/>
    </location>
    <ligand>
        <name>Ca(2+)</name>
        <dbReference type="ChEBI" id="CHEBI:29108"/>
    </ligand>
</feature>
<dbReference type="InterPro" id="IPR043146">
    <property type="entry name" value="Penicillin_amidase_N_B-knob"/>
</dbReference>
<dbReference type="GO" id="GO:0017000">
    <property type="term" value="P:antibiotic biosynthetic process"/>
    <property type="evidence" value="ECO:0007669"/>
    <property type="project" value="InterPro"/>
</dbReference>
<evidence type="ECO:0000313" key="8">
    <source>
        <dbReference type="EMBL" id="QNK03112.1"/>
    </source>
</evidence>
<organism evidence="8 9">
    <name type="scientific">Dyella telluris</name>
    <dbReference type="NCBI Taxonomy" id="2763498"/>
    <lineage>
        <taxon>Bacteria</taxon>
        <taxon>Pseudomonadati</taxon>
        <taxon>Pseudomonadota</taxon>
        <taxon>Gammaproteobacteria</taxon>
        <taxon>Lysobacterales</taxon>
        <taxon>Rhodanobacteraceae</taxon>
        <taxon>Dyella</taxon>
    </lineage>
</organism>
<evidence type="ECO:0000256" key="6">
    <source>
        <dbReference type="PIRSR" id="PIRSR001227-2"/>
    </source>
</evidence>
<evidence type="ECO:0000256" key="3">
    <source>
        <dbReference type="ARBA" id="ARBA00022801"/>
    </source>
</evidence>
<evidence type="ECO:0000256" key="4">
    <source>
        <dbReference type="ARBA" id="ARBA00023145"/>
    </source>
</evidence>
<dbReference type="AlphaFoldDB" id="A0A7G8Q8K4"/>
<evidence type="ECO:0000256" key="1">
    <source>
        <dbReference type="ARBA" id="ARBA00006586"/>
    </source>
</evidence>
<accession>A0A7G8Q8K4</accession>
<dbReference type="Pfam" id="PF01804">
    <property type="entry name" value="Penicil_amidase"/>
    <property type="match status" value="1"/>
</dbReference>
<dbReference type="Gene3D" id="3.60.20.10">
    <property type="entry name" value="Glutamine Phosphoribosylpyrophosphate, subunit 1, domain 1"/>
    <property type="match status" value="1"/>
</dbReference>
<dbReference type="InterPro" id="IPR029055">
    <property type="entry name" value="Ntn_hydrolases_N"/>
</dbReference>
<dbReference type="PANTHER" id="PTHR34218">
    <property type="entry name" value="PEPTIDASE S45 PENICILLIN AMIDASE"/>
    <property type="match status" value="1"/>
</dbReference>
<protein>
    <submittedName>
        <fullName evidence="8">Penicillin acylase family protein</fullName>
    </submittedName>
</protein>
<dbReference type="GO" id="GO:0016811">
    <property type="term" value="F:hydrolase activity, acting on carbon-nitrogen (but not peptide) bonds, in linear amides"/>
    <property type="evidence" value="ECO:0007669"/>
    <property type="project" value="InterPro"/>
</dbReference>
<feature type="binding site" evidence="6">
    <location>
        <position position="275"/>
    </location>
    <ligand>
        <name>Ca(2+)</name>
        <dbReference type="ChEBI" id="CHEBI:29108"/>
    </ligand>
</feature>
<evidence type="ECO:0000313" key="9">
    <source>
        <dbReference type="Proteomes" id="UP000515873"/>
    </source>
</evidence>
<name>A0A7G8Q8K4_9GAMM</name>
<dbReference type="Gene3D" id="1.10.1400.10">
    <property type="match status" value="1"/>
</dbReference>
<dbReference type="GO" id="GO:0046872">
    <property type="term" value="F:metal ion binding"/>
    <property type="evidence" value="ECO:0007669"/>
    <property type="project" value="UniProtKB-KW"/>
</dbReference>
<feature type="binding site" evidence="6">
    <location>
        <position position="276"/>
    </location>
    <ligand>
        <name>Ca(2+)</name>
        <dbReference type="ChEBI" id="CHEBI:29108"/>
    </ligand>
</feature>
<feature type="active site" description="Nucleophile" evidence="5">
    <location>
        <position position="203"/>
    </location>
</feature>
<evidence type="ECO:0000256" key="5">
    <source>
        <dbReference type="PIRSR" id="PIRSR001227-1"/>
    </source>
</evidence>
<comment type="similarity">
    <text evidence="1">Belongs to the peptidase S45 family.</text>
</comment>
<keyword evidence="6" id="KW-0106">Calcium</keyword>
<dbReference type="Proteomes" id="UP000515873">
    <property type="component" value="Chromosome"/>
</dbReference>
<keyword evidence="4" id="KW-0865">Zymogen</keyword>